<feature type="domain" description="C-type lectin" evidence="2">
    <location>
        <begin position="176"/>
        <end position="301"/>
    </location>
</feature>
<evidence type="ECO:0000256" key="1">
    <source>
        <dbReference type="SAM" id="SignalP"/>
    </source>
</evidence>
<comment type="caution">
    <text evidence="3">The sequence shown here is derived from an EMBL/GenBank/DDBJ whole genome shotgun (WGS) entry which is preliminary data.</text>
</comment>
<dbReference type="Proteomes" id="UP001176961">
    <property type="component" value="Unassembled WGS sequence"/>
</dbReference>
<accession>A0AA36H297</accession>
<gene>
    <name evidence="3" type="ORF">CYNAS_LOCUS14428</name>
</gene>
<dbReference type="InterPro" id="IPR016186">
    <property type="entry name" value="C-type_lectin-like/link_sf"/>
</dbReference>
<sequence length="315" mass="34733">MWALLLFDILPYVLADCPIGTTYHPEFNRCYLFVSEPQPFGLAEDECASMKGHVVSVSNGFENAMLAESVLTQNIRVPYFIGANKLQGNWSNSDGSPLIYTNWAPGQPSSTGTCAVASAPNGIWNTTSCANAFPFICAIPESAHPAVTCPTCPTPTCPPPPREPGHCDSEWTYFNVTDSCYRRFVWADFDNAEEVCVANGGHLASIHSLQENTFVNEVAESGMDYSDSSSLTWIGLTQANYPTSATWTWTDGSPYDYKDWAPGEPNDTKGQEHCVQIHSDYVGKDPSKDSSYRRWNEIPCSTNMRSYVCKKAALH</sequence>
<dbReference type="SUPFAM" id="SSF56436">
    <property type="entry name" value="C-type lectin-like"/>
    <property type="match status" value="2"/>
</dbReference>
<organism evidence="3 4">
    <name type="scientific">Cylicocyclus nassatus</name>
    <name type="common">Nematode worm</name>
    <dbReference type="NCBI Taxonomy" id="53992"/>
    <lineage>
        <taxon>Eukaryota</taxon>
        <taxon>Metazoa</taxon>
        <taxon>Ecdysozoa</taxon>
        <taxon>Nematoda</taxon>
        <taxon>Chromadorea</taxon>
        <taxon>Rhabditida</taxon>
        <taxon>Rhabditina</taxon>
        <taxon>Rhabditomorpha</taxon>
        <taxon>Strongyloidea</taxon>
        <taxon>Strongylidae</taxon>
        <taxon>Cylicocyclus</taxon>
    </lineage>
</organism>
<reference evidence="3" key="1">
    <citation type="submission" date="2023-07" db="EMBL/GenBank/DDBJ databases">
        <authorList>
            <consortium name="CYATHOMIX"/>
        </authorList>
    </citation>
    <scope>NUCLEOTIDE SEQUENCE</scope>
    <source>
        <strain evidence="3">N/A</strain>
    </source>
</reference>
<feature type="signal peptide" evidence="1">
    <location>
        <begin position="1"/>
        <end position="15"/>
    </location>
</feature>
<keyword evidence="1" id="KW-0732">Signal</keyword>
<dbReference type="Pfam" id="PF00059">
    <property type="entry name" value="Lectin_C"/>
    <property type="match status" value="2"/>
</dbReference>
<dbReference type="PANTHER" id="PTHR22803">
    <property type="entry name" value="MANNOSE, PHOSPHOLIPASE, LECTIN RECEPTOR RELATED"/>
    <property type="match status" value="1"/>
</dbReference>
<dbReference type="PROSITE" id="PS50041">
    <property type="entry name" value="C_TYPE_LECTIN_2"/>
    <property type="match status" value="2"/>
</dbReference>
<dbReference type="InterPro" id="IPR050111">
    <property type="entry name" value="C-type_lectin/snaclec_domain"/>
</dbReference>
<name>A0AA36H297_CYLNA</name>
<proteinExistence type="predicted"/>
<dbReference type="CDD" id="cd00037">
    <property type="entry name" value="CLECT"/>
    <property type="match status" value="1"/>
</dbReference>
<dbReference type="EMBL" id="CATQJL010000305">
    <property type="protein sequence ID" value="CAJ0602445.1"/>
    <property type="molecule type" value="Genomic_DNA"/>
</dbReference>
<evidence type="ECO:0000259" key="2">
    <source>
        <dbReference type="PROSITE" id="PS50041"/>
    </source>
</evidence>
<dbReference type="AlphaFoldDB" id="A0AA36H297"/>
<feature type="chain" id="PRO_5041293090" description="C-type lectin domain-containing protein" evidence="1">
    <location>
        <begin position="16"/>
        <end position="315"/>
    </location>
</feature>
<evidence type="ECO:0000313" key="4">
    <source>
        <dbReference type="Proteomes" id="UP001176961"/>
    </source>
</evidence>
<dbReference type="SMART" id="SM00034">
    <property type="entry name" value="CLECT"/>
    <property type="match status" value="2"/>
</dbReference>
<dbReference type="InterPro" id="IPR001304">
    <property type="entry name" value="C-type_lectin-like"/>
</dbReference>
<dbReference type="InterPro" id="IPR016187">
    <property type="entry name" value="CTDL_fold"/>
</dbReference>
<feature type="domain" description="C-type lectin" evidence="2">
    <location>
        <begin position="28"/>
        <end position="138"/>
    </location>
</feature>
<dbReference type="Gene3D" id="3.10.100.10">
    <property type="entry name" value="Mannose-Binding Protein A, subunit A"/>
    <property type="match status" value="2"/>
</dbReference>
<protein>
    <recommendedName>
        <fullName evidence="2">C-type lectin domain-containing protein</fullName>
    </recommendedName>
</protein>
<keyword evidence="4" id="KW-1185">Reference proteome</keyword>
<evidence type="ECO:0000313" key="3">
    <source>
        <dbReference type="EMBL" id="CAJ0602445.1"/>
    </source>
</evidence>